<keyword evidence="2" id="KW-0812">Transmembrane</keyword>
<dbReference type="AlphaFoldDB" id="A0A0J6IX97"/>
<feature type="transmembrane region" description="Helical" evidence="2">
    <location>
        <begin position="106"/>
        <end position="126"/>
    </location>
</feature>
<name>A0A0J6IX97_9PSED</name>
<keyword evidence="1" id="KW-0175">Coiled coil</keyword>
<evidence type="ECO:0000256" key="1">
    <source>
        <dbReference type="SAM" id="Coils"/>
    </source>
</evidence>
<sequence>MRQGLLCLLLIMLSLGSLAHAEDAPSSDNSVPLSLSAGARITDLQQRLGESERLRGELSQALKDADATRESSQLSQLRQENLRLKQQLDKAQSNPGFHLLTDSQQWFVIGGAVALLALLCGIFASGGRKQRRQWL</sequence>
<proteinExistence type="predicted"/>
<evidence type="ECO:0000313" key="5">
    <source>
        <dbReference type="Proteomes" id="UP000036325"/>
    </source>
</evidence>
<keyword evidence="4" id="KW-0396">Initiation factor</keyword>
<evidence type="ECO:0000256" key="2">
    <source>
        <dbReference type="SAM" id="Phobius"/>
    </source>
</evidence>
<dbReference type="STRING" id="1608994.TU86_20775"/>
<feature type="signal peptide" evidence="3">
    <location>
        <begin position="1"/>
        <end position="21"/>
    </location>
</feature>
<accession>A0A0J6IX97</accession>
<dbReference type="GO" id="GO:0003743">
    <property type="term" value="F:translation initiation factor activity"/>
    <property type="evidence" value="ECO:0007669"/>
    <property type="project" value="UniProtKB-KW"/>
</dbReference>
<evidence type="ECO:0000256" key="3">
    <source>
        <dbReference type="SAM" id="SignalP"/>
    </source>
</evidence>
<dbReference type="Proteomes" id="UP000036325">
    <property type="component" value="Unassembled WGS sequence"/>
</dbReference>
<keyword evidence="4" id="KW-0648">Protein biosynthesis</keyword>
<comment type="caution">
    <text evidence="4">The sequence shown here is derived from an EMBL/GenBank/DDBJ whole genome shotgun (WGS) entry which is preliminary data.</text>
</comment>
<dbReference type="OrthoDB" id="7030625at2"/>
<evidence type="ECO:0000313" key="4">
    <source>
        <dbReference type="EMBL" id="KMN11813.1"/>
    </source>
</evidence>
<feature type="coiled-coil region" evidence="1">
    <location>
        <begin position="67"/>
        <end position="94"/>
    </location>
</feature>
<keyword evidence="3" id="KW-0732">Signal</keyword>
<feature type="chain" id="PRO_5030008717" evidence="3">
    <location>
        <begin position="22"/>
        <end position="135"/>
    </location>
</feature>
<reference evidence="4 5" key="1">
    <citation type="submission" date="2015-02" db="EMBL/GenBank/DDBJ databases">
        <title>Pseudomonas helleri sp. nov. and Pseudomonas weihenstephanensis sp. nov., isolated from raw cows milk.</title>
        <authorList>
            <person name="von Neubeck M."/>
            <person name="Huptas C."/>
            <person name="Wenning M."/>
            <person name="Scherer S."/>
        </authorList>
    </citation>
    <scope>NUCLEOTIDE SEQUENCE [LARGE SCALE GENOMIC DNA]</scope>
    <source>
        <strain evidence="4 5">DSM 29166</strain>
    </source>
</reference>
<keyword evidence="2" id="KW-0472">Membrane</keyword>
<accession>A0A0J6IHM2</accession>
<organism evidence="4 5">
    <name type="scientific">Pseudomonas weihenstephanensis</name>
    <dbReference type="NCBI Taxonomy" id="1608994"/>
    <lineage>
        <taxon>Bacteria</taxon>
        <taxon>Pseudomonadati</taxon>
        <taxon>Pseudomonadota</taxon>
        <taxon>Gammaproteobacteria</taxon>
        <taxon>Pseudomonadales</taxon>
        <taxon>Pseudomonadaceae</taxon>
        <taxon>Pseudomonas</taxon>
    </lineage>
</organism>
<dbReference type="RefSeq" id="WP_048366206.1">
    <property type="nucleotide sequence ID" value="NZ_JAAEBV010000009.1"/>
</dbReference>
<protein>
    <submittedName>
        <fullName evidence="4">Translation initiation factor 2</fullName>
    </submittedName>
</protein>
<gene>
    <name evidence="4" type="ORF">TU86_20775</name>
</gene>
<keyword evidence="2" id="KW-1133">Transmembrane helix</keyword>
<dbReference type="EMBL" id="JYLF01000012">
    <property type="protein sequence ID" value="KMN11813.1"/>
    <property type="molecule type" value="Genomic_DNA"/>
</dbReference>
<dbReference type="PATRIC" id="fig|1608994.3.peg.315"/>